<dbReference type="AlphaFoldDB" id="A0A1M5FPC7"/>
<dbReference type="OrthoDB" id="5187577at2"/>
<dbReference type="EMBL" id="FQVX01000001">
    <property type="protein sequence ID" value="SHF93279.1"/>
    <property type="molecule type" value="Genomic_DNA"/>
</dbReference>
<proteinExistence type="predicted"/>
<evidence type="ECO:0000313" key="2">
    <source>
        <dbReference type="Proteomes" id="UP000184471"/>
    </source>
</evidence>
<protein>
    <submittedName>
        <fullName evidence="1">Uncharacterized protein</fullName>
    </submittedName>
</protein>
<keyword evidence="2" id="KW-1185">Reference proteome</keyword>
<dbReference type="RefSeq" id="WP_073419208.1">
    <property type="nucleotide sequence ID" value="NZ_FQVX01000001.1"/>
</dbReference>
<sequence>MLELGRAGTAGAERGEVPVLRDGEPVGRLRSTDFWKEGSAAVVGDRQWVLERRKGGALVGRWATEPEDAARLRAEQVSVWRGTWRADLEGAVVDVAPASWWQGTYRFTAGERTVAESGTTGGWSPRPTLTAGEDLPLDAQVFLLWLVLVLQRRTYGAAIGAAVAGGAVAGSS</sequence>
<reference evidence="1 2" key="1">
    <citation type="submission" date="2016-11" db="EMBL/GenBank/DDBJ databases">
        <authorList>
            <person name="Jaros S."/>
            <person name="Januszkiewicz K."/>
            <person name="Wedrychowicz H."/>
        </authorList>
    </citation>
    <scope>NUCLEOTIDE SEQUENCE [LARGE SCALE GENOMIC DNA]</scope>
    <source>
        <strain evidence="1 2">DSM 45408</strain>
    </source>
</reference>
<gene>
    <name evidence="1" type="ORF">SAMN05444351_1331</name>
</gene>
<evidence type="ECO:0000313" key="1">
    <source>
        <dbReference type="EMBL" id="SHF93279.1"/>
    </source>
</evidence>
<accession>A0A1M5FPC7</accession>
<dbReference type="STRING" id="1070870.SAMN05444351_1331"/>
<organism evidence="1 2">
    <name type="scientific">Geodermatophilus nigrescens</name>
    <dbReference type="NCBI Taxonomy" id="1070870"/>
    <lineage>
        <taxon>Bacteria</taxon>
        <taxon>Bacillati</taxon>
        <taxon>Actinomycetota</taxon>
        <taxon>Actinomycetes</taxon>
        <taxon>Geodermatophilales</taxon>
        <taxon>Geodermatophilaceae</taxon>
        <taxon>Geodermatophilus</taxon>
    </lineage>
</organism>
<name>A0A1M5FPC7_9ACTN</name>
<dbReference type="Proteomes" id="UP000184471">
    <property type="component" value="Unassembled WGS sequence"/>
</dbReference>